<evidence type="ECO:0000313" key="1">
    <source>
        <dbReference type="EMBL" id="KAK7853241.1"/>
    </source>
</evidence>
<sequence>MPLVVKEAFRHDLDSGDQRKVLRWRSEWILFQWVDVDGRSQFRFVLAKLSLWYVDDGYGELSEVNTDVFIRVTLYGVLPVGGAMEARTHAFD</sequence>
<keyword evidence="2" id="KW-1185">Reference proteome</keyword>
<evidence type="ECO:0000313" key="2">
    <source>
        <dbReference type="Proteomes" id="UP000237347"/>
    </source>
</evidence>
<protein>
    <submittedName>
        <fullName evidence="1">Uncharacterized protein</fullName>
    </submittedName>
</protein>
<dbReference type="Proteomes" id="UP000237347">
    <property type="component" value="Unassembled WGS sequence"/>
</dbReference>
<comment type="caution">
    <text evidence="1">The sequence shown here is derived from an EMBL/GenBank/DDBJ whole genome shotgun (WGS) entry which is preliminary data.</text>
</comment>
<reference evidence="1 2" key="1">
    <citation type="journal article" date="2018" name="Sci. Data">
        <title>The draft genome sequence of cork oak.</title>
        <authorList>
            <person name="Ramos A.M."/>
            <person name="Usie A."/>
            <person name="Barbosa P."/>
            <person name="Barros P.M."/>
            <person name="Capote T."/>
            <person name="Chaves I."/>
            <person name="Simoes F."/>
            <person name="Abreu I."/>
            <person name="Carrasquinho I."/>
            <person name="Faro C."/>
            <person name="Guimaraes J.B."/>
            <person name="Mendonca D."/>
            <person name="Nobrega F."/>
            <person name="Rodrigues L."/>
            <person name="Saibo N.J.M."/>
            <person name="Varela M.C."/>
            <person name="Egas C."/>
            <person name="Matos J."/>
            <person name="Miguel C.M."/>
            <person name="Oliveira M.M."/>
            <person name="Ricardo C.P."/>
            <person name="Goncalves S."/>
        </authorList>
    </citation>
    <scope>NUCLEOTIDE SEQUENCE [LARGE SCALE GENOMIC DNA]</scope>
    <source>
        <strain evidence="2">cv. HL8</strain>
    </source>
</reference>
<proteinExistence type="predicted"/>
<accession>A0AAW0LQI7</accession>
<organism evidence="1 2">
    <name type="scientific">Quercus suber</name>
    <name type="common">Cork oak</name>
    <dbReference type="NCBI Taxonomy" id="58331"/>
    <lineage>
        <taxon>Eukaryota</taxon>
        <taxon>Viridiplantae</taxon>
        <taxon>Streptophyta</taxon>
        <taxon>Embryophyta</taxon>
        <taxon>Tracheophyta</taxon>
        <taxon>Spermatophyta</taxon>
        <taxon>Magnoliopsida</taxon>
        <taxon>eudicotyledons</taxon>
        <taxon>Gunneridae</taxon>
        <taxon>Pentapetalae</taxon>
        <taxon>rosids</taxon>
        <taxon>fabids</taxon>
        <taxon>Fagales</taxon>
        <taxon>Fagaceae</taxon>
        <taxon>Quercus</taxon>
    </lineage>
</organism>
<gene>
    <name evidence="1" type="ORF">CFP56_036442</name>
</gene>
<dbReference type="EMBL" id="PKMF04000067">
    <property type="protein sequence ID" value="KAK7853241.1"/>
    <property type="molecule type" value="Genomic_DNA"/>
</dbReference>
<dbReference type="AlphaFoldDB" id="A0AAW0LQI7"/>
<name>A0AAW0LQI7_QUESU</name>